<evidence type="ECO:0000313" key="2">
    <source>
        <dbReference type="EMBL" id="MBM5458729.1"/>
    </source>
</evidence>
<dbReference type="RefSeq" id="WP_203584667.1">
    <property type="nucleotide sequence ID" value="NZ_JACOPV010000008.1"/>
</dbReference>
<feature type="transmembrane region" description="Helical" evidence="1">
    <location>
        <begin position="69"/>
        <end position="99"/>
    </location>
</feature>
<reference evidence="2 3" key="1">
    <citation type="submission" date="2020-08" db="EMBL/GenBank/DDBJ databases">
        <title>Description of novel Pseudomonas species.</title>
        <authorList>
            <person name="Duman M."/>
            <person name="Mulet M."/>
            <person name="Altun S."/>
            <person name="Saticioglu I.B."/>
            <person name="Lalucat J."/>
            <person name="Garcia-Valdes E."/>
        </authorList>
    </citation>
    <scope>NUCLEOTIDE SEQUENCE [LARGE SCALE GENOMIC DNA]</scope>
    <source>
        <strain evidence="2 3">P66</strain>
    </source>
</reference>
<name>A0ABS2BYN0_9PSED</name>
<keyword evidence="1" id="KW-0472">Membrane</keyword>
<dbReference type="EMBL" id="JACOPV010000008">
    <property type="protein sequence ID" value="MBM5458729.1"/>
    <property type="molecule type" value="Genomic_DNA"/>
</dbReference>
<dbReference type="Proteomes" id="UP000745663">
    <property type="component" value="Unassembled WGS sequence"/>
</dbReference>
<protein>
    <recommendedName>
        <fullName evidence="4">SLATT domain-containing protein</fullName>
    </recommendedName>
</protein>
<evidence type="ECO:0000313" key="3">
    <source>
        <dbReference type="Proteomes" id="UP000745663"/>
    </source>
</evidence>
<gene>
    <name evidence="2" type="ORF">H8F21_14270</name>
</gene>
<keyword evidence="3" id="KW-1185">Reference proteome</keyword>
<proteinExistence type="predicted"/>
<accession>A0ABS2BYN0</accession>
<evidence type="ECO:0000256" key="1">
    <source>
        <dbReference type="SAM" id="Phobius"/>
    </source>
</evidence>
<sequence>MQQHAQDFDNWSKSFQALYRKDAMRAIAEAEQMARGLDRQERALRCGTYKNLALRYRLAGHPLHRPKPYLFAGVCVATAIGWVLGFGNMSLLLIGYAVVAMGAHQLICNRTANGFSCLADVLEPTSSQDEAPLAPDTNPSRGLEMIDKAEQDRENSNRFTESAIARYERIIKAATAMTDAEKVALAEWEVEHVTGSGDHGTSDWPGWEAIINRISH</sequence>
<keyword evidence="1" id="KW-1133">Transmembrane helix</keyword>
<comment type="caution">
    <text evidence="2">The sequence shown here is derived from an EMBL/GenBank/DDBJ whole genome shotgun (WGS) entry which is preliminary data.</text>
</comment>
<keyword evidence="1" id="KW-0812">Transmembrane</keyword>
<evidence type="ECO:0008006" key="4">
    <source>
        <dbReference type="Google" id="ProtNLM"/>
    </source>
</evidence>
<organism evidence="2 3">
    <name type="scientific">Pseudomonas arcuscaelestis</name>
    <dbReference type="NCBI Taxonomy" id="2710591"/>
    <lineage>
        <taxon>Bacteria</taxon>
        <taxon>Pseudomonadati</taxon>
        <taxon>Pseudomonadota</taxon>
        <taxon>Gammaproteobacteria</taxon>
        <taxon>Pseudomonadales</taxon>
        <taxon>Pseudomonadaceae</taxon>
        <taxon>Pseudomonas</taxon>
    </lineage>
</organism>